<reference evidence="2 3" key="1">
    <citation type="submission" date="2021-06" db="EMBL/GenBank/DDBJ databases">
        <authorList>
            <person name="Palmer J.M."/>
        </authorList>
    </citation>
    <scope>NUCLEOTIDE SEQUENCE [LARGE SCALE GENOMIC DNA]</scope>
    <source>
        <strain evidence="2 3">GA_2019</strain>
        <tissue evidence="2">Muscle</tissue>
    </source>
</reference>
<dbReference type="Proteomes" id="UP001476798">
    <property type="component" value="Unassembled WGS sequence"/>
</dbReference>
<proteinExistence type="predicted"/>
<protein>
    <submittedName>
        <fullName evidence="2">Uncharacterized protein</fullName>
    </submittedName>
</protein>
<sequence>MPAYNPLAASSLLNQQYAAALGLGKSAYYPRPHGREGCSNHPSRKTQAEEGYECFPGQTVDQEEAPEDQEGEFPASKGAWGHQ</sequence>
<feature type="region of interest" description="Disordered" evidence="1">
    <location>
        <begin position="31"/>
        <end position="50"/>
    </location>
</feature>
<name>A0ABV0N9U6_9TELE</name>
<evidence type="ECO:0000313" key="2">
    <source>
        <dbReference type="EMBL" id="MEQ2168172.1"/>
    </source>
</evidence>
<evidence type="ECO:0000313" key="3">
    <source>
        <dbReference type="Proteomes" id="UP001476798"/>
    </source>
</evidence>
<feature type="region of interest" description="Disordered" evidence="1">
    <location>
        <begin position="59"/>
        <end position="83"/>
    </location>
</feature>
<keyword evidence="3" id="KW-1185">Reference proteome</keyword>
<dbReference type="EMBL" id="JAHRIO010030704">
    <property type="protein sequence ID" value="MEQ2168172.1"/>
    <property type="molecule type" value="Genomic_DNA"/>
</dbReference>
<gene>
    <name evidence="2" type="ORF">GOODEAATRI_011641</name>
</gene>
<evidence type="ECO:0000256" key="1">
    <source>
        <dbReference type="SAM" id="MobiDB-lite"/>
    </source>
</evidence>
<feature type="compositionally biased region" description="Acidic residues" evidence="1">
    <location>
        <begin position="61"/>
        <end position="71"/>
    </location>
</feature>
<organism evidence="2 3">
    <name type="scientific">Goodea atripinnis</name>
    <dbReference type="NCBI Taxonomy" id="208336"/>
    <lineage>
        <taxon>Eukaryota</taxon>
        <taxon>Metazoa</taxon>
        <taxon>Chordata</taxon>
        <taxon>Craniata</taxon>
        <taxon>Vertebrata</taxon>
        <taxon>Euteleostomi</taxon>
        <taxon>Actinopterygii</taxon>
        <taxon>Neopterygii</taxon>
        <taxon>Teleostei</taxon>
        <taxon>Neoteleostei</taxon>
        <taxon>Acanthomorphata</taxon>
        <taxon>Ovalentaria</taxon>
        <taxon>Atherinomorphae</taxon>
        <taxon>Cyprinodontiformes</taxon>
        <taxon>Goodeidae</taxon>
        <taxon>Goodea</taxon>
    </lineage>
</organism>
<accession>A0ABV0N9U6</accession>
<comment type="caution">
    <text evidence="2">The sequence shown here is derived from an EMBL/GenBank/DDBJ whole genome shotgun (WGS) entry which is preliminary data.</text>
</comment>